<keyword evidence="14" id="KW-1185">Reference proteome</keyword>
<keyword evidence="9" id="KW-0012">Acyltransferase</keyword>
<evidence type="ECO:0000256" key="4">
    <source>
        <dbReference type="ARBA" id="ARBA00022723"/>
    </source>
</evidence>
<feature type="domain" description="N-acetyltransferase ESCO acetyl-transferase" evidence="12">
    <location>
        <begin position="435"/>
        <end position="502"/>
    </location>
</feature>
<organism evidence="13 14">
    <name type="scientific">Basidiobolus ranarum</name>
    <dbReference type="NCBI Taxonomy" id="34480"/>
    <lineage>
        <taxon>Eukaryota</taxon>
        <taxon>Fungi</taxon>
        <taxon>Fungi incertae sedis</taxon>
        <taxon>Zoopagomycota</taxon>
        <taxon>Entomophthoromycotina</taxon>
        <taxon>Basidiobolomycetes</taxon>
        <taxon>Basidiobolales</taxon>
        <taxon>Basidiobolaceae</taxon>
        <taxon>Basidiobolus</taxon>
    </lineage>
</organism>
<proteinExistence type="inferred from homology"/>
<gene>
    <name evidence="13" type="ORF">K7432_014383</name>
</gene>
<keyword evidence="6" id="KW-0862">Zinc</keyword>
<dbReference type="InterPro" id="IPR028005">
    <property type="entry name" value="AcTrfase_ESCO_Znf_dom"/>
</dbReference>
<protein>
    <submittedName>
        <fullName evidence="13">Uncharacterized protein</fullName>
    </submittedName>
</protein>
<evidence type="ECO:0000256" key="5">
    <source>
        <dbReference type="ARBA" id="ARBA00022771"/>
    </source>
</evidence>
<comment type="caution">
    <text evidence="13">The sequence shown here is derived from an EMBL/GenBank/DDBJ whole genome shotgun (WGS) entry which is preliminary data.</text>
</comment>
<sequence length="506" mass="56872">MDTSLNSPRRHPVKITYGKRKQEGESKTNRYSFPFSSDLVTTTPPPTPPTKRLRLFRTETDKKIGPRSKSKRDEVKGSNSKPVKEEWTEPPQMEKTPVKRGRKPLHPNGLHKSSEVQKLETPKISDQNPTRKRGRPRRKKSSDEEVEFLGGNESFDSIRKSNRLTSPSRRSFQTDLPLYPASGSLVVLCVEIPPRVTHSSEKLNQEKLVVTLKVNQEPVEVNHTVEETDENELVTEIKEGSVDTPLADEETKQGLVLSLAEKTMGPTTCAECGLSFNLDEDSSDASHERFHKAILHGIDYPGYKHDQVVEFFADEGDSIIVISKQSGARERKRAKEIVHYINTYLGSTDLNDSRLDECKIYIYVRAKRVIGCVVAEPIDLAYRLRLPSDGVASTSATEPQQSTEVENQGESEGKMDTKDKQLEPTPTQLDSVPISAICGIHRMWVCSSQRQQGIASRILDTVCKNFLYGCPLRRHELAFSQPTPSGKAFAQSYTNTAKYLVYVEKA</sequence>
<feature type="compositionally biased region" description="Basic and acidic residues" evidence="10">
    <location>
        <begin position="112"/>
        <end position="123"/>
    </location>
</feature>
<feature type="compositionally biased region" description="Basic and acidic residues" evidence="10">
    <location>
        <begin position="411"/>
        <end position="422"/>
    </location>
</feature>
<feature type="domain" description="N-acetyltransferase ESCO zinc-finger" evidence="11">
    <location>
        <begin position="255"/>
        <end position="293"/>
    </location>
</feature>
<feature type="compositionally biased region" description="Polar residues" evidence="10">
    <location>
        <begin position="391"/>
        <end position="410"/>
    </location>
</feature>
<feature type="compositionally biased region" description="Basic residues" evidence="10">
    <location>
        <begin position="8"/>
        <end position="19"/>
    </location>
</feature>
<evidence type="ECO:0000256" key="9">
    <source>
        <dbReference type="ARBA" id="ARBA00023315"/>
    </source>
</evidence>
<keyword evidence="3" id="KW-0808">Transferase</keyword>
<comment type="similarity">
    <text evidence="2">Belongs to the acetyltransferase family. ECO subfamily.</text>
</comment>
<comment type="subcellular location">
    <subcellularLocation>
        <location evidence="1">Nucleus</location>
    </subcellularLocation>
</comment>
<keyword evidence="5" id="KW-0863">Zinc-finger</keyword>
<keyword evidence="7" id="KW-0539">Nucleus</keyword>
<dbReference type="PANTHER" id="PTHR45884:SF2">
    <property type="entry name" value="N-ACETYLTRANSFERASE ECO"/>
    <property type="match status" value="1"/>
</dbReference>
<evidence type="ECO:0000256" key="8">
    <source>
        <dbReference type="ARBA" id="ARBA00023306"/>
    </source>
</evidence>
<dbReference type="InterPro" id="IPR028009">
    <property type="entry name" value="ESCO_Acetyltransf_dom"/>
</dbReference>
<evidence type="ECO:0000313" key="14">
    <source>
        <dbReference type="Proteomes" id="UP001479436"/>
    </source>
</evidence>
<accession>A0ABR2WHQ0</accession>
<dbReference type="EMBL" id="JASJQH010001613">
    <property type="protein sequence ID" value="KAK9761035.1"/>
    <property type="molecule type" value="Genomic_DNA"/>
</dbReference>
<evidence type="ECO:0000313" key="13">
    <source>
        <dbReference type="EMBL" id="KAK9761035.1"/>
    </source>
</evidence>
<evidence type="ECO:0000256" key="3">
    <source>
        <dbReference type="ARBA" id="ARBA00022679"/>
    </source>
</evidence>
<keyword evidence="8" id="KW-0131">Cell cycle</keyword>
<name>A0ABR2WHQ0_9FUNG</name>
<evidence type="ECO:0000256" key="2">
    <source>
        <dbReference type="ARBA" id="ARBA00005816"/>
    </source>
</evidence>
<feature type="compositionally biased region" description="Basic residues" evidence="10">
    <location>
        <begin position="130"/>
        <end position="140"/>
    </location>
</feature>
<evidence type="ECO:0000256" key="7">
    <source>
        <dbReference type="ARBA" id="ARBA00023242"/>
    </source>
</evidence>
<evidence type="ECO:0000256" key="10">
    <source>
        <dbReference type="SAM" id="MobiDB-lite"/>
    </source>
</evidence>
<dbReference type="Pfam" id="PF13878">
    <property type="entry name" value="zf-C2H2_3"/>
    <property type="match status" value="1"/>
</dbReference>
<dbReference type="PANTHER" id="PTHR45884">
    <property type="entry name" value="N-ACETYLTRANSFERASE ECO"/>
    <property type="match status" value="1"/>
</dbReference>
<feature type="compositionally biased region" description="Polar residues" evidence="10">
    <location>
        <begin position="29"/>
        <end position="40"/>
    </location>
</feature>
<reference evidence="13 14" key="1">
    <citation type="submission" date="2023-04" db="EMBL/GenBank/DDBJ databases">
        <title>Genome of Basidiobolus ranarum AG-B5.</title>
        <authorList>
            <person name="Stajich J.E."/>
            <person name="Carter-House D."/>
            <person name="Gryganskyi A."/>
        </authorList>
    </citation>
    <scope>NUCLEOTIDE SEQUENCE [LARGE SCALE GENOMIC DNA]</scope>
    <source>
        <strain evidence="13 14">AG-B5</strain>
    </source>
</reference>
<feature type="region of interest" description="Disordered" evidence="10">
    <location>
        <begin position="391"/>
        <end position="426"/>
    </location>
</feature>
<feature type="compositionally biased region" description="Basic and acidic residues" evidence="10">
    <location>
        <begin position="71"/>
        <end position="87"/>
    </location>
</feature>
<dbReference type="Proteomes" id="UP001479436">
    <property type="component" value="Unassembled WGS sequence"/>
</dbReference>
<evidence type="ECO:0000256" key="1">
    <source>
        <dbReference type="ARBA" id="ARBA00004123"/>
    </source>
</evidence>
<keyword evidence="4" id="KW-0479">Metal-binding</keyword>
<evidence type="ECO:0000259" key="12">
    <source>
        <dbReference type="Pfam" id="PF13880"/>
    </source>
</evidence>
<feature type="region of interest" description="Disordered" evidence="10">
    <location>
        <begin position="1"/>
        <end position="148"/>
    </location>
</feature>
<dbReference type="Pfam" id="PF13880">
    <property type="entry name" value="Acetyltransf_13"/>
    <property type="match status" value="1"/>
</dbReference>
<evidence type="ECO:0000259" key="11">
    <source>
        <dbReference type="Pfam" id="PF13878"/>
    </source>
</evidence>
<evidence type="ECO:0000256" key="6">
    <source>
        <dbReference type="ARBA" id="ARBA00022833"/>
    </source>
</evidence>